<dbReference type="EMBL" id="CP108036">
    <property type="protein sequence ID" value="WUN78632.1"/>
    <property type="molecule type" value="Genomic_DNA"/>
</dbReference>
<dbReference type="InterPro" id="IPR043504">
    <property type="entry name" value="Peptidase_S1_PA_chymotrypsin"/>
</dbReference>
<dbReference type="Gene3D" id="2.40.10.10">
    <property type="entry name" value="Trypsin-like serine proteases"/>
    <property type="match status" value="2"/>
</dbReference>
<keyword evidence="2" id="KW-1133">Transmembrane helix</keyword>
<keyword evidence="2" id="KW-0812">Transmembrane</keyword>
<protein>
    <submittedName>
        <fullName evidence="3">Serine protease</fullName>
    </submittedName>
</protein>
<dbReference type="InterPro" id="IPR009003">
    <property type="entry name" value="Peptidase_S1_PA"/>
</dbReference>
<evidence type="ECO:0000313" key="3">
    <source>
        <dbReference type="EMBL" id="WUN78632.1"/>
    </source>
</evidence>
<dbReference type="GeneID" id="95496171"/>
<dbReference type="PANTHER" id="PTHR15462">
    <property type="entry name" value="SERINE PROTEASE"/>
    <property type="match status" value="1"/>
</dbReference>
<keyword evidence="1" id="KW-0732">Signal</keyword>
<keyword evidence="2" id="KW-0472">Membrane</keyword>
<dbReference type="Pfam" id="PF13365">
    <property type="entry name" value="Trypsin_2"/>
    <property type="match status" value="1"/>
</dbReference>
<reference evidence="3" key="1">
    <citation type="submission" date="2022-10" db="EMBL/GenBank/DDBJ databases">
        <title>The complete genomes of actinobacterial strains from the NBC collection.</title>
        <authorList>
            <person name="Joergensen T.S."/>
            <person name="Alvarez Arevalo M."/>
            <person name="Sterndorff E.B."/>
            <person name="Faurdal D."/>
            <person name="Vuksanovic O."/>
            <person name="Mourched A.-S."/>
            <person name="Charusanti P."/>
            <person name="Shaw S."/>
            <person name="Blin K."/>
            <person name="Weber T."/>
        </authorList>
    </citation>
    <scope>NUCLEOTIDE SEQUENCE</scope>
    <source>
        <strain evidence="3">NBC_00303</strain>
    </source>
</reference>
<organism evidence="3 4">
    <name type="scientific">Streptomyces erythrochromogenes</name>
    <dbReference type="NCBI Taxonomy" id="285574"/>
    <lineage>
        <taxon>Bacteria</taxon>
        <taxon>Bacillati</taxon>
        <taxon>Actinomycetota</taxon>
        <taxon>Actinomycetes</taxon>
        <taxon>Kitasatosporales</taxon>
        <taxon>Streptomycetaceae</taxon>
        <taxon>Streptomyces</taxon>
    </lineage>
</organism>
<evidence type="ECO:0000313" key="4">
    <source>
        <dbReference type="Proteomes" id="UP001432312"/>
    </source>
</evidence>
<keyword evidence="3" id="KW-0378">Hydrolase</keyword>
<name>A0ABZ1Q8G9_9ACTN</name>
<keyword evidence="3" id="KW-0645">Protease</keyword>
<dbReference type="PANTHER" id="PTHR15462:SF8">
    <property type="entry name" value="SERINE PROTEASE"/>
    <property type="match status" value="1"/>
</dbReference>
<sequence length="319" mass="33619">MSSRVEGRERGRTAARGGVAVGLVCTLVLAGAGYVAWELRGIAANRADGDPARGVYRQDPERADRTASAVLDGIVREELEPPTDGKVFAGSGAVDWRSGGWEPSDPLEARPAPAEPAIGALFSPGNDGDPDHHCSGVVVHSPGGDLVATAAHCVHGGGFRTNLAFAPAYRNGVAPYGVWVPTRIDVDPRWTADQDPDYDIAFLRLRRPGYPGQRLEDVTGGKTIAFGTELPVPARLVGYPNFSERPLDCRTTARPAGPTQLRLDCADVPNGTSGGPVLTDGHTLIGVIGGRDGGGDDETSYSIWFGDGIRALYERSTQP</sequence>
<gene>
    <name evidence="3" type="ORF">OHA91_09020</name>
</gene>
<evidence type="ECO:0000256" key="2">
    <source>
        <dbReference type="SAM" id="Phobius"/>
    </source>
</evidence>
<keyword evidence="4" id="KW-1185">Reference proteome</keyword>
<dbReference type="RefSeq" id="WP_328739000.1">
    <property type="nucleotide sequence ID" value="NZ_CP108036.1"/>
</dbReference>
<dbReference type="GO" id="GO:0008233">
    <property type="term" value="F:peptidase activity"/>
    <property type="evidence" value="ECO:0007669"/>
    <property type="project" value="UniProtKB-KW"/>
</dbReference>
<proteinExistence type="predicted"/>
<dbReference type="GO" id="GO:0006508">
    <property type="term" value="P:proteolysis"/>
    <property type="evidence" value="ECO:0007669"/>
    <property type="project" value="UniProtKB-KW"/>
</dbReference>
<feature type="transmembrane region" description="Helical" evidence="2">
    <location>
        <begin position="20"/>
        <end position="37"/>
    </location>
</feature>
<dbReference type="Proteomes" id="UP001432312">
    <property type="component" value="Chromosome"/>
</dbReference>
<dbReference type="InterPro" id="IPR050966">
    <property type="entry name" value="Glutamyl_endopeptidase"/>
</dbReference>
<dbReference type="SUPFAM" id="SSF50494">
    <property type="entry name" value="Trypsin-like serine proteases"/>
    <property type="match status" value="1"/>
</dbReference>
<accession>A0ABZ1Q8G9</accession>
<evidence type="ECO:0000256" key="1">
    <source>
        <dbReference type="ARBA" id="ARBA00022729"/>
    </source>
</evidence>